<organism evidence="1">
    <name type="scientific">termite gut metagenome</name>
    <dbReference type="NCBI Taxonomy" id="433724"/>
    <lineage>
        <taxon>unclassified sequences</taxon>
        <taxon>metagenomes</taxon>
        <taxon>organismal metagenomes</taxon>
    </lineage>
</organism>
<comment type="caution">
    <text evidence="1">The sequence shown here is derived from an EMBL/GenBank/DDBJ whole genome shotgun (WGS) entry which is preliminary data.</text>
</comment>
<evidence type="ECO:0000313" key="1">
    <source>
        <dbReference type="EMBL" id="KAA6340199.1"/>
    </source>
</evidence>
<name>A0A5J4S275_9ZZZZ</name>
<dbReference type="EMBL" id="SNRY01000477">
    <property type="protein sequence ID" value="KAA6340199.1"/>
    <property type="molecule type" value="Genomic_DNA"/>
</dbReference>
<protein>
    <submittedName>
        <fullName evidence="1">Uncharacterized protein</fullName>
    </submittedName>
</protein>
<dbReference type="AlphaFoldDB" id="A0A5J4S275"/>
<accession>A0A5J4S275</accession>
<sequence length="76" mass="8889">MNPCSIIDVLVIHLYNIGYKEIFIRYKAEVDNSVIVYIYNRAYLKKILKLLNILTLFGDNLGAILKFKKPNWLIIS</sequence>
<proteinExistence type="predicted"/>
<gene>
    <name evidence="1" type="ORF">EZS27_011918</name>
</gene>
<reference evidence="1" key="1">
    <citation type="submission" date="2019-03" db="EMBL/GenBank/DDBJ databases">
        <title>Single cell metagenomics reveals metabolic interactions within the superorganism composed of flagellate Streblomastix strix and complex community of Bacteroidetes bacteria on its surface.</title>
        <authorList>
            <person name="Treitli S.C."/>
            <person name="Kolisko M."/>
            <person name="Husnik F."/>
            <person name="Keeling P."/>
            <person name="Hampl V."/>
        </authorList>
    </citation>
    <scope>NUCLEOTIDE SEQUENCE</scope>
    <source>
        <strain evidence="1">STM</strain>
    </source>
</reference>